<dbReference type="EMBL" id="VZZJ01000002">
    <property type="protein sequence ID" value="KAB1075806.1"/>
    <property type="molecule type" value="Genomic_DNA"/>
</dbReference>
<dbReference type="CDD" id="cd08493">
    <property type="entry name" value="PBP2_DppA_like"/>
    <property type="match status" value="1"/>
</dbReference>
<name>A0A6N6MY53_9HYPH</name>
<dbReference type="InterPro" id="IPR039424">
    <property type="entry name" value="SBP_5"/>
</dbReference>
<dbReference type="Proteomes" id="UP000441523">
    <property type="component" value="Unassembled WGS sequence"/>
</dbReference>
<dbReference type="GO" id="GO:0030288">
    <property type="term" value="C:outer membrane-bounded periplasmic space"/>
    <property type="evidence" value="ECO:0007669"/>
    <property type="project" value="TreeGrafter"/>
</dbReference>
<evidence type="ECO:0000256" key="2">
    <source>
        <dbReference type="ARBA" id="ARBA00005695"/>
    </source>
</evidence>
<sequence>MRRRTTRRPGRPARLAFAAILAAVPAALPGPASAKTLVFCSEGNPESLDPARVTTTTAMNATWQMFNTLVEFAPGSTVIRPALAESWRVSEDGRTYDFTLREGVRFHENARFRPRRPLDADDVLFSFLRQWKPDHPFHGQGGFAYFRDLGLADLIEAIDAPDPRTVRFRLKEPDATFLANLAQAFASIQSAEYAEALAETGAKDALAQEPIGTGPFVFAGYKPDITVRYRAFEPYWRRPEAAQPGLAPIDGLVFSITPNPAVRLAKLKAGECHVMAFPAPTDLARIEADPNLILDAKAELNVSYLALNTRKPPYDDVRVRRAINLAIDRRAIVEGAYGVAGLAARGPLPPGLWAADADLPEIAYDRAEALRLLAEAGHPEGFETDLWYPPVSRPYNPDGRRVADMIQADLARVGIRARLVTEPWSAYRAALYGGVPQAMLYGWTGDNGDPDNFLNVLLGCKAAAPGGANLARWCDPEYDALIQAARRTADAPARRALYVRGQAIMLREAPWAPLAHTVVHMALRRGVGGFRMDPLGRHLFEGVVLGE</sequence>
<dbReference type="Gene3D" id="3.10.105.10">
    <property type="entry name" value="Dipeptide-binding Protein, Domain 3"/>
    <property type="match status" value="1"/>
</dbReference>
<evidence type="ECO:0000256" key="3">
    <source>
        <dbReference type="ARBA" id="ARBA00022729"/>
    </source>
</evidence>
<proteinExistence type="inferred from homology"/>
<dbReference type="PANTHER" id="PTHR30290:SF38">
    <property type="entry name" value="D,D-DIPEPTIDE-BINDING PERIPLASMIC PROTEIN DDPA-RELATED"/>
    <property type="match status" value="1"/>
</dbReference>
<evidence type="ECO:0000259" key="5">
    <source>
        <dbReference type="Pfam" id="PF00496"/>
    </source>
</evidence>
<dbReference type="GO" id="GO:0043190">
    <property type="term" value="C:ATP-binding cassette (ABC) transporter complex"/>
    <property type="evidence" value="ECO:0007669"/>
    <property type="project" value="InterPro"/>
</dbReference>
<feature type="chain" id="PRO_5026929969" evidence="4">
    <location>
        <begin position="35"/>
        <end position="547"/>
    </location>
</feature>
<feature type="signal peptide" evidence="4">
    <location>
        <begin position="1"/>
        <end position="34"/>
    </location>
</feature>
<comment type="caution">
    <text evidence="6">The sequence shown here is derived from an EMBL/GenBank/DDBJ whole genome shotgun (WGS) entry which is preliminary data.</text>
</comment>
<comment type="similarity">
    <text evidence="2">Belongs to the bacterial solute-binding protein 5 family.</text>
</comment>
<dbReference type="GO" id="GO:1904680">
    <property type="term" value="F:peptide transmembrane transporter activity"/>
    <property type="evidence" value="ECO:0007669"/>
    <property type="project" value="TreeGrafter"/>
</dbReference>
<evidence type="ECO:0000313" key="6">
    <source>
        <dbReference type="EMBL" id="KAB1075806.1"/>
    </source>
</evidence>
<dbReference type="Pfam" id="PF00496">
    <property type="entry name" value="SBP_bac_5"/>
    <property type="match status" value="1"/>
</dbReference>
<feature type="domain" description="Solute-binding protein family 5" evidence="5">
    <location>
        <begin position="79"/>
        <end position="462"/>
    </location>
</feature>
<dbReference type="InterPro" id="IPR030678">
    <property type="entry name" value="Peptide/Ni-bd"/>
</dbReference>
<keyword evidence="3 4" id="KW-0732">Signal</keyword>
<dbReference type="PIRSF" id="PIRSF002741">
    <property type="entry name" value="MppA"/>
    <property type="match status" value="1"/>
</dbReference>
<accession>A0A6N6MY53</accession>
<organism evidence="6 7">
    <name type="scientific">Methylobacterium planeticum</name>
    <dbReference type="NCBI Taxonomy" id="2615211"/>
    <lineage>
        <taxon>Bacteria</taxon>
        <taxon>Pseudomonadati</taxon>
        <taxon>Pseudomonadota</taxon>
        <taxon>Alphaproteobacteria</taxon>
        <taxon>Hyphomicrobiales</taxon>
        <taxon>Methylobacteriaceae</taxon>
        <taxon>Methylobacterium</taxon>
    </lineage>
</organism>
<dbReference type="GO" id="GO:0042938">
    <property type="term" value="P:dipeptide transport"/>
    <property type="evidence" value="ECO:0007669"/>
    <property type="project" value="TreeGrafter"/>
</dbReference>
<dbReference type="AlphaFoldDB" id="A0A6N6MY53"/>
<evidence type="ECO:0000256" key="4">
    <source>
        <dbReference type="SAM" id="SignalP"/>
    </source>
</evidence>
<dbReference type="Gene3D" id="3.40.190.10">
    <property type="entry name" value="Periplasmic binding protein-like II"/>
    <property type="match status" value="1"/>
</dbReference>
<gene>
    <name evidence="6" type="ORF">F6X51_03155</name>
</gene>
<dbReference type="InterPro" id="IPR000914">
    <property type="entry name" value="SBP_5_dom"/>
</dbReference>
<keyword evidence="7" id="KW-1185">Reference proteome</keyword>
<evidence type="ECO:0000313" key="7">
    <source>
        <dbReference type="Proteomes" id="UP000441523"/>
    </source>
</evidence>
<reference evidence="6 7" key="1">
    <citation type="submission" date="2019-09" db="EMBL/GenBank/DDBJ databases">
        <title>YIM 132548 draft genome.</title>
        <authorList>
            <person name="Jiang L."/>
        </authorList>
    </citation>
    <scope>NUCLEOTIDE SEQUENCE [LARGE SCALE GENOMIC DNA]</scope>
    <source>
        <strain evidence="6 7">YIM 132548</strain>
    </source>
</reference>
<comment type="subcellular location">
    <subcellularLocation>
        <location evidence="1">Periplasm</location>
    </subcellularLocation>
</comment>
<dbReference type="Gene3D" id="3.90.76.10">
    <property type="entry name" value="Dipeptide-binding Protein, Domain 1"/>
    <property type="match status" value="1"/>
</dbReference>
<protein>
    <submittedName>
        <fullName evidence="6">ABC transporter substrate-binding protein</fullName>
    </submittedName>
</protein>
<evidence type="ECO:0000256" key="1">
    <source>
        <dbReference type="ARBA" id="ARBA00004418"/>
    </source>
</evidence>
<dbReference type="SUPFAM" id="SSF53850">
    <property type="entry name" value="Periplasmic binding protein-like II"/>
    <property type="match status" value="1"/>
</dbReference>
<dbReference type="PANTHER" id="PTHR30290">
    <property type="entry name" value="PERIPLASMIC BINDING COMPONENT OF ABC TRANSPORTER"/>
    <property type="match status" value="1"/>
</dbReference>